<keyword evidence="1" id="KW-0547">Nucleotide-binding</keyword>
<dbReference type="RefSeq" id="WP_186640639.1">
    <property type="nucleotide sequence ID" value="NZ_JACOAF010000042.1"/>
</dbReference>
<comment type="caution">
    <text evidence="4">The sequence shown here is derived from an EMBL/GenBank/DDBJ whole genome shotgun (WGS) entry which is preliminary data.</text>
</comment>
<evidence type="ECO:0000256" key="2">
    <source>
        <dbReference type="ARBA" id="ARBA00024200"/>
    </source>
</evidence>
<dbReference type="Gene3D" id="3.10.20.30">
    <property type="match status" value="1"/>
</dbReference>
<dbReference type="Proteomes" id="UP000659698">
    <property type="component" value="Unassembled WGS sequence"/>
</dbReference>
<dbReference type="InterPro" id="IPR003749">
    <property type="entry name" value="ThiS/MoaD-like"/>
</dbReference>
<dbReference type="InterPro" id="IPR012675">
    <property type="entry name" value="Beta-grasp_dom_sf"/>
</dbReference>
<keyword evidence="5" id="KW-1185">Reference proteome</keyword>
<evidence type="ECO:0000313" key="5">
    <source>
        <dbReference type="Proteomes" id="UP000659698"/>
    </source>
</evidence>
<protein>
    <recommendedName>
        <fullName evidence="3">Molybdopterin synthase sulfur carrier subunit</fullName>
    </recommendedName>
</protein>
<dbReference type="CDD" id="cd00754">
    <property type="entry name" value="Ubl_MoaD"/>
    <property type="match status" value="1"/>
</dbReference>
<dbReference type="NCBIfam" id="TIGR01682">
    <property type="entry name" value="moaD"/>
    <property type="match status" value="1"/>
</dbReference>
<dbReference type="SUPFAM" id="SSF54285">
    <property type="entry name" value="MoaD/ThiS"/>
    <property type="match status" value="1"/>
</dbReference>
<name>A0ABR6VWS2_9BACT</name>
<dbReference type="InterPro" id="IPR016155">
    <property type="entry name" value="Mopterin_synth/thiamin_S_b"/>
</dbReference>
<dbReference type="PANTHER" id="PTHR33359">
    <property type="entry name" value="MOLYBDOPTERIN SYNTHASE SULFUR CARRIER SUBUNIT"/>
    <property type="match status" value="1"/>
</dbReference>
<evidence type="ECO:0000256" key="1">
    <source>
        <dbReference type="ARBA" id="ARBA00022741"/>
    </source>
</evidence>
<proteinExistence type="inferred from homology"/>
<evidence type="ECO:0000256" key="3">
    <source>
        <dbReference type="ARBA" id="ARBA00024247"/>
    </source>
</evidence>
<accession>A0ABR6VWS2</accession>
<reference evidence="4 5" key="1">
    <citation type="journal article" date="2019" name="Int. J. Syst. Evol. Microbiol.">
        <title>Rufibacter sediminis sp. nov., isolated from freshwater lake sediment.</title>
        <authorList>
            <person name="Qu J.H."/>
            <person name="Zhang L.J."/>
            <person name="Fu Y.H."/>
            <person name="Li H.F."/>
        </authorList>
    </citation>
    <scope>NUCLEOTIDE SEQUENCE [LARGE SCALE GENOMIC DNA]</scope>
    <source>
        <strain evidence="4 5">H-1</strain>
    </source>
</reference>
<gene>
    <name evidence="4" type="primary">moaD</name>
    <name evidence="4" type="ORF">H7U12_18040</name>
</gene>
<dbReference type="PANTHER" id="PTHR33359:SF1">
    <property type="entry name" value="MOLYBDOPTERIN SYNTHASE SULFUR CARRIER SUBUNIT"/>
    <property type="match status" value="1"/>
</dbReference>
<comment type="similarity">
    <text evidence="2">Belongs to the MoaD family.</text>
</comment>
<dbReference type="InterPro" id="IPR044672">
    <property type="entry name" value="MOCS2A"/>
</dbReference>
<dbReference type="EMBL" id="JACOAF010000042">
    <property type="protein sequence ID" value="MBC3541601.1"/>
    <property type="molecule type" value="Genomic_DNA"/>
</dbReference>
<dbReference type="Pfam" id="PF02597">
    <property type="entry name" value="ThiS"/>
    <property type="match status" value="1"/>
</dbReference>
<evidence type="ECO:0000313" key="4">
    <source>
        <dbReference type="EMBL" id="MBC3541601.1"/>
    </source>
</evidence>
<sequence>MEILLFGITREIVGSATLKVHPEQPIQTVGALKAWLAKQYPAIGKLSSLAVAVDSEYAEDTQALAPGQEVALIPPVSGG</sequence>
<organism evidence="4 5">
    <name type="scientific">Rufibacter sediminis</name>
    <dbReference type="NCBI Taxonomy" id="2762756"/>
    <lineage>
        <taxon>Bacteria</taxon>
        <taxon>Pseudomonadati</taxon>
        <taxon>Bacteroidota</taxon>
        <taxon>Cytophagia</taxon>
        <taxon>Cytophagales</taxon>
        <taxon>Hymenobacteraceae</taxon>
        <taxon>Rufibacter</taxon>
    </lineage>
</organism>